<feature type="transmembrane region" description="Helical" evidence="11">
    <location>
        <begin position="20"/>
        <end position="41"/>
    </location>
</feature>
<keyword evidence="15" id="KW-1185">Reference proteome</keyword>
<sequence length="465" mass="52128">MQTKAERSRLIVNVWTARIIPLVLTGVVGYATYVLVVLLCVKYLLVKHDDKRAAIPILVVYFILFLLMASSFFRTLYITTFDPPYLPLGDGAHDKRNNAQSGGNGDIEMQGPEYHPTPGQQPGAGPNNYAAPGLEKFYTKEVFRVETDGKPRWCSQCCNWKPDRTSHCSDAGRCIYKMDHFCPWVGGPVGESNFKFFVQFTAYTALYCTHLLIVMSFYIHRQIKSPDEKYERQFAAIIGLAGFFGLFTGAMTGTNIPLVIGNVTQVENLNVRSAIFNLAVLVPARDELVQISPEAASRNRYPTITYPLSTPPPSQDTNEAPATTTHAHVQLSIPIPLGGQQHTSIESSSSRDLKATRTFAILHTQPGDNPWDLGSAYLNWQALMGISVLDWFLPIRRSPCCNHDNPESYYALGPAVDLLRASMLFIRPDQIRLKRPHFQPNVHKNRIRSGSNSRPSNAEELRRLR</sequence>
<keyword evidence="6" id="KW-0564">Palmitate</keyword>
<feature type="transmembrane region" description="Helical" evidence="11">
    <location>
        <begin position="196"/>
        <end position="220"/>
    </location>
</feature>
<evidence type="ECO:0000256" key="9">
    <source>
        <dbReference type="ARBA" id="ARBA00038298"/>
    </source>
</evidence>
<evidence type="ECO:0000256" key="4">
    <source>
        <dbReference type="ARBA" id="ARBA00022989"/>
    </source>
</evidence>
<evidence type="ECO:0000256" key="11">
    <source>
        <dbReference type="RuleBase" id="RU079119"/>
    </source>
</evidence>
<keyword evidence="5 11" id="KW-0472">Membrane</keyword>
<dbReference type="Proteomes" id="UP001629113">
    <property type="component" value="Unassembled WGS sequence"/>
</dbReference>
<dbReference type="EC" id="2.3.1.225" evidence="11"/>
<evidence type="ECO:0000256" key="5">
    <source>
        <dbReference type="ARBA" id="ARBA00023136"/>
    </source>
</evidence>
<accession>A0ABR4P6E7</accession>
<evidence type="ECO:0000256" key="3">
    <source>
        <dbReference type="ARBA" id="ARBA00022692"/>
    </source>
</evidence>
<dbReference type="InterPro" id="IPR001594">
    <property type="entry name" value="Palmitoyltrfase_DHHC"/>
</dbReference>
<evidence type="ECO:0000256" key="12">
    <source>
        <dbReference type="SAM" id="MobiDB-lite"/>
    </source>
</evidence>
<evidence type="ECO:0000313" key="14">
    <source>
        <dbReference type="EMBL" id="KAL3418874.1"/>
    </source>
</evidence>
<dbReference type="PANTHER" id="PTHR22883">
    <property type="entry name" value="ZINC FINGER DHHC DOMAIN CONTAINING PROTEIN"/>
    <property type="match status" value="1"/>
</dbReference>
<comment type="domain">
    <text evidence="11">The DHHC domain is required for palmitoyltransferase activity.</text>
</comment>
<feature type="transmembrane region" description="Helical" evidence="11">
    <location>
        <begin position="53"/>
        <end position="73"/>
    </location>
</feature>
<evidence type="ECO:0000256" key="6">
    <source>
        <dbReference type="ARBA" id="ARBA00023139"/>
    </source>
</evidence>
<comment type="similarity">
    <text evidence="9">Belongs to the DHHC palmitoyltransferase family. PFA5 subfamily.</text>
</comment>
<feature type="transmembrane region" description="Helical" evidence="11">
    <location>
        <begin position="232"/>
        <end position="251"/>
    </location>
</feature>
<keyword evidence="2 11" id="KW-0808">Transferase</keyword>
<keyword evidence="4 11" id="KW-1133">Transmembrane helix</keyword>
<feature type="region of interest" description="Disordered" evidence="12">
    <location>
        <begin position="437"/>
        <end position="465"/>
    </location>
</feature>
<organism evidence="14 15">
    <name type="scientific">Phlyctema vagabunda</name>
    <dbReference type="NCBI Taxonomy" id="108571"/>
    <lineage>
        <taxon>Eukaryota</taxon>
        <taxon>Fungi</taxon>
        <taxon>Dikarya</taxon>
        <taxon>Ascomycota</taxon>
        <taxon>Pezizomycotina</taxon>
        <taxon>Leotiomycetes</taxon>
        <taxon>Helotiales</taxon>
        <taxon>Dermateaceae</taxon>
        <taxon>Phlyctema</taxon>
    </lineage>
</organism>
<dbReference type="PROSITE" id="PS50216">
    <property type="entry name" value="DHHC"/>
    <property type="match status" value="1"/>
</dbReference>
<evidence type="ECO:0000256" key="7">
    <source>
        <dbReference type="ARBA" id="ARBA00023288"/>
    </source>
</evidence>
<feature type="domain" description="Palmitoyltransferase DHHC" evidence="13">
    <location>
        <begin position="150"/>
        <end position="270"/>
    </location>
</feature>
<evidence type="ECO:0000256" key="8">
    <source>
        <dbReference type="ARBA" id="ARBA00023315"/>
    </source>
</evidence>
<reference evidence="14 15" key="1">
    <citation type="submission" date="2024-06" db="EMBL/GenBank/DDBJ databases">
        <title>Complete genome of Phlyctema vagabunda strain 19-DSS-EL-015.</title>
        <authorList>
            <person name="Fiorenzani C."/>
        </authorList>
    </citation>
    <scope>NUCLEOTIDE SEQUENCE [LARGE SCALE GENOMIC DNA]</scope>
    <source>
        <strain evidence="14 15">19-DSS-EL-015</strain>
    </source>
</reference>
<evidence type="ECO:0000313" key="15">
    <source>
        <dbReference type="Proteomes" id="UP001629113"/>
    </source>
</evidence>
<dbReference type="PANTHER" id="PTHR22883:SF23">
    <property type="entry name" value="PALMITOYLTRANSFERASE ZDHHC6"/>
    <property type="match status" value="1"/>
</dbReference>
<comment type="caution">
    <text evidence="14">The sequence shown here is derived from an EMBL/GenBank/DDBJ whole genome shotgun (WGS) entry which is preliminary data.</text>
</comment>
<evidence type="ECO:0000259" key="13">
    <source>
        <dbReference type="Pfam" id="PF01529"/>
    </source>
</evidence>
<evidence type="ECO:0000256" key="2">
    <source>
        <dbReference type="ARBA" id="ARBA00022679"/>
    </source>
</evidence>
<keyword evidence="3 11" id="KW-0812">Transmembrane</keyword>
<protein>
    <recommendedName>
        <fullName evidence="11">Palmitoyltransferase</fullName>
        <ecNumber evidence="11">2.3.1.225</ecNumber>
    </recommendedName>
</protein>
<proteinExistence type="inferred from homology"/>
<evidence type="ECO:0000256" key="1">
    <source>
        <dbReference type="ARBA" id="ARBA00004141"/>
    </source>
</evidence>
<name>A0ABR4P6E7_9HELO</name>
<comment type="catalytic activity">
    <reaction evidence="10 11">
        <text>L-cysteinyl-[protein] + hexadecanoyl-CoA = S-hexadecanoyl-L-cysteinyl-[protein] + CoA</text>
        <dbReference type="Rhea" id="RHEA:36683"/>
        <dbReference type="Rhea" id="RHEA-COMP:10131"/>
        <dbReference type="Rhea" id="RHEA-COMP:11032"/>
        <dbReference type="ChEBI" id="CHEBI:29950"/>
        <dbReference type="ChEBI" id="CHEBI:57287"/>
        <dbReference type="ChEBI" id="CHEBI:57379"/>
        <dbReference type="ChEBI" id="CHEBI:74151"/>
        <dbReference type="EC" id="2.3.1.225"/>
    </reaction>
</comment>
<comment type="subcellular location">
    <subcellularLocation>
        <location evidence="1">Membrane</location>
        <topology evidence="1">Multi-pass membrane protein</topology>
    </subcellularLocation>
</comment>
<dbReference type="EMBL" id="JBFCZG010000008">
    <property type="protein sequence ID" value="KAL3418874.1"/>
    <property type="molecule type" value="Genomic_DNA"/>
</dbReference>
<evidence type="ECO:0000256" key="10">
    <source>
        <dbReference type="ARBA" id="ARBA00048048"/>
    </source>
</evidence>
<dbReference type="InterPro" id="IPR039859">
    <property type="entry name" value="PFA4/ZDH16/20/ERF2-like"/>
</dbReference>
<dbReference type="Pfam" id="PF01529">
    <property type="entry name" value="DHHC"/>
    <property type="match status" value="1"/>
</dbReference>
<keyword evidence="7" id="KW-0449">Lipoprotein</keyword>
<gene>
    <name evidence="14" type="ORF">PVAG01_09095</name>
</gene>
<keyword evidence="8 11" id="KW-0012">Acyltransferase</keyword>
<feature type="region of interest" description="Disordered" evidence="12">
    <location>
        <begin position="92"/>
        <end position="122"/>
    </location>
</feature>
<feature type="compositionally biased region" description="Basic residues" evidence="12">
    <location>
        <begin position="437"/>
        <end position="447"/>
    </location>
</feature>